<feature type="transmembrane region" description="Helical" evidence="6">
    <location>
        <begin position="336"/>
        <end position="360"/>
    </location>
</feature>
<feature type="transmembrane region" description="Helical" evidence="6">
    <location>
        <begin position="37"/>
        <end position="57"/>
    </location>
</feature>
<dbReference type="InterPro" id="IPR020846">
    <property type="entry name" value="MFS_dom"/>
</dbReference>
<dbReference type="OrthoDB" id="446368at2759"/>
<evidence type="ECO:0000313" key="9">
    <source>
        <dbReference type="Proteomes" id="UP000215902"/>
    </source>
</evidence>
<feature type="transmembrane region" description="Helical" evidence="6">
    <location>
        <begin position="129"/>
        <end position="156"/>
    </location>
</feature>
<dbReference type="PROSITE" id="PS50850">
    <property type="entry name" value="MFS"/>
    <property type="match status" value="1"/>
</dbReference>
<feature type="transmembrane region" description="Helical" evidence="6">
    <location>
        <begin position="231"/>
        <end position="255"/>
    </location>
</feature>
<feature type="transmembrane region" description="Helical" evidence="6">
    <location>
        <begin position="77"/>
        <end position="97"/>
    </location>
</feature>
<dbReference type="AlphaFoldDB" id="A0A267DJW2"/>
<dbReference type="GO" id="GO:0016020">
    <property type="term" value="C:membrane"/>
    <property type="evidence" value="ECO:0007669"/>
    <property type="project" value="UniProtKB-SubCell"/>
</dbReference>
<evidence type="ECO:0000256" key="2">
    <source>
        <dbReference type="ARBA" id="ARBA00022448"/>
    </source>
</evidence>
<dbReference type="Gene3D" id="1.20.1250.20">
    <property type="entry name" value="MFS general substrate transporter like domains"/>
    <property type="match status" value="2"/>
</dbReference>
<evidence type="ECO:0000256" key="1">
    <source>
        <dbReference type="ARBA" id="ARBA00004141"/>
    </source>
</evidence>
<evidence type="ECO:0000313" key="8">
    <source>
        <dbReference type="EMBL" id="PAA49600.1"/>
    </source>
</evidence>
<dbReference type="InterPro" id="IPR011701">
    <property type="entry name" value="MFS"/>
</dbReference>
<dbReference type="SUPFAM" id="SSF103473">
    <property type="entry name" value="MFS general substrate transporter"/>
    <property type="match status" value="1"/>
</dbReference>
<evidence type="ECO:0000256" key="5">
    <source>
        <dbReference type="ARBA" id="ARBA00023136"/>
    </source>
</evidence>
<comment type="caution">
    <text evidence="8">The sequence shown here is derived from an EMBL/GenBank/DDBJ whole genome shotgun (WGS) entry which is preliminary data.</text>
</comment>
<dbReference type="STRING" id="282301.A0A267DJW2"/>
<dbReference type="EMBL" id="NIVC01003835">
    <property type="protein sequence ID" value="PAA49600.1"/>
    <property type="molecule type" value="Genomic_DNA"/>
</dbReference>
<feature type="transmembrane region" description="Helical" evidence="6">
    <location>
        <begin position="413"/>
        <end position="433"/>
    </location>
</feature>
<keyword evidence="9" id="KW-1185">Reference proteome</keyword>
<organism evidence="8 9">
    <name type="scientific">Macrostomum lignano</name>
    <dbReference type="NCBI Taxonomy" id="282301"/>
    <lineage>
        <taxon>Eukaryota</taxon>
        <taxon>Metazoa</taxon>
        <taxon>Spiralia</taxon>
        <taxon>Lophotrochozoa</taxon>
        <taxon>Platyhelminthes</taxon>
        <taxon>Rhabditophora</taxon>
        <taxon>Macrostomorpha</taxon>
        <taxon>Macrostomida</taxon>
        <taxon>Macrostomidae</taxon>
        <taxon>Macrostomum</taxon>
    </lineage>
</organism>
<evidence type="ECO:0000256" key="3">
    <source>
        <dbReference type="ARBA" id="ARBA00022692"/>
    </source>
</evidence>
<feature type="domain" description="Major facilitator superfamily (MFS) profile" evidence="7">
    <location>
        <begin position="39"/>
        <end position="436"/>
    </location>
</feature>
<reference evidence="8 9" key="1">
    <citation type="submission" date="2017-06" db="EMBL/GenBank/DDBJ databases">
        <title>A platform for efficient transgenesis in Macrostomum lignano, a flatworm model organism for stem cell research.</title>
        <authorList>
            <person name="Berezikov E."/>
        </authorList>
    </citation>
    <scope>NUCLEOTIDE SEQUENCE [LARGE SCALE GENOMIC DNA]</scope>
    <source>
        <strain evidence="8">DV1</strain>
        <tissue evidence="8">Whole organism</tissue>
    </source>
</reference>
<keyword evidence="4 6" id="KW-1133">Transmembrane helix</keyword>
<feature type="transmembrane region" description="Helical" evidence="6">
    <location>
        <begin position="276"/>
        <end position="299"/>
    </location>
</feature>
<evidence type="ECO:0000256" key="4">
    <source>
        <dbReference type="ARBA" id="ARBA00022989"/>
    </source>
</evidence>
<dbReference type="PANTHER" id="PTHR23506:SF26">
    <property type="entry name" value="MFS-TYPE TRANSPORTER SLC18B1"/>
    <property type="match status" value="1"/>
</dbReference>
<proteinExistence type="predicted"/>
<gene>
    <name evidence="8" type="ORF">BOX15_Mlig011262g2</name>
</gene>
<evidence type="ECO:0000259" key="7">
    <source>
        <dbReference type="PROSITE" id="PS50850"/>
    </source>
</evidence>
<name>A0A267DJW2_9PLAT</name>
<accession>A0A267DJW2</accession>
<dbReference type="GO" id="GO:0022857">
    <property type="term" value="F:transmembrane transporter activity"/>
    <property type="evidence" value="ECO:0007669"/>
    <property type="project" value="InterPro"/>
</dbReference>
<feature type="transmembrane region" description="Helical" evidence="6">
    <location>
        <begin position="199"/>
        <end position="219"/>
    </location>
</feature>
<dbReference type="InterPro" id="IPR050930">
    <property type="entry name" value="MFS_Vesicular_Transporter"/>
</dbReference>
<dbReference type="Pfam" id="PF07690">
    <property type="entry name" value="MFS_1"/>
    <property type="match status" value="1"/>
</dbReference>
<feature type="transmembrane region" description="Helical" evidence="6">
    <location>
        <begin position="305"/>
        <end position="324"/>
    </location>
</feature>
<comment type="subcellular location">
    <subcellularLocation>
        <location evidence="1">Membrane</location>
        <topology evidence="1">Multi-pass membrane protein</topology>
    </subcellularLocation>
</comment>
<protein>
    <recommendedName>
        <fullName evidence="7">Major facilitator superfamily (MFS) profile domain-containing protein</fullName>
    </recommendedName>
</protein>
<keyword evidence="3 6" id="KW-0812">Transmembrane</keyword>
<dbReference type="PANTHER" id="PTHR23506">
    <property type="entry name" value="GH10249P"/>
    <property type="match status" value="1"/>
</dbReference>
<sequence length="446" mass="47732">MSTETALLVDKKSEDKSTQCCHCLTKLRPSRFSISSILILATSFFSFMLLCASSSVISPFFPGVCLSKGISITVSGLLFGVFELVNFIFSPFVVFISTKIGNKILFVGGLLISSVCWLLFAFLEYCPNGVLFAVLVIILRAVSAIGASILFVAAFATLASVFPDRLSTVNGVVETGLSIGYTLGPGIGGVLFDVGGFKLPLLTVGGLLLLLAFAAIVVIPSVSDDGHEKPVSFVSFLRIPLVVVIMLTFFIIGILEDTICVVIEPFLLDKFEFSHSVIGLLLMIPFFSLSLCAILFGYLSDYMKWGAGIAFFGILCCALSMFLIDPPRLLIPVRFGLVTLIAGLILMGIGVSASMVPIYALCLEEACRHGFEDNAATINLISSTSNSATSFGLFMGPVVGGSLYEAIGMPKLILLYCGVLVLFSILFLATYLFSRRKSSVDPAEPS</sequence>
<dbReference type="Proteomes" id="UP000215902">
    <property type="component" value="Unassembled WGS sequence"/>
</dbReference>
<keyword evidence="2" id="KW-0813">Transport</keyword>
<dbReference type="InterPro" id="IPR036259">
    <property type="entry name" value="MFS_trans_sf"/>
</dbReference>
<evidence type="ECO:0000256" key="6">
    <source>
        <dbReference type="SAM" id="Phobius"/>
    </source>
</evidence>
<feature type="transmembrane region" description="Helical" evidence="6">
    <location>
        <begin position="104"/>
        <end position="123"/>
    </location>
</feature>
<keyword evidence="5 6" id="KW-0472">Membrane</keyword>